<dbReference type="Proteomes" id="UP000824201">
    <property type="component" value="Unassembled WGS sequence"/>
</dbReference>
<protein>
    <submittedName>
        <fullName evidence="2">Nucleotidyltransferase domain-containing protein</fullName>
    </submittedName>
</protein>
<dbReference type="InterPro" id="IPR041633">
    <property type="entry name" value="Polbeta"/>
</dbReference>
<dbReference type="AlphaFoldDB" id="A0A9D1EFN7"/>
<evidence type="ECO:0000313" key="3">
    <source>
        <dbReference type="Proteomes" id="UP000824201"/>
    </source>
</evidence>
<name>A0A9D1EFN7_9FIRM</name>
<evidence type="ECO:0000313" key="2">
    <source>
        <dbReference type="EMBL" id="HIR89419.1"/>
    </source>
</evidence>
<feature type="domain" description="Polymerase beta nucleotidyltransferase" evidence="1">
    <location>
        <begin position="12"/>
        <end position="71"/>
    </location>
</feature>
<organism evidence="2 3">
    <name type="scientific">Candidatus Fimimorpha faecalis</name>
    <dbReference type="NCBI Taxonomy" id="2840824"/>
    <lineage>
        <taxon>Bacteria</taxon>
        <taxon>Bacillati</taxon>
        <taxon>Bacillota</taxon>
        <taxon>Clostridia</taxon>
        <taxon>Eubacteriales</taxon>
        <taxon>Candidatus Fimimorpha</taxon>
    </lineage>
</organism>
<sequence length="73" mass="8055">MKETGIKPIVLNEIVDFAVKYGLEMVILFGSRAKGSYQRASDIDLAVEGGDIDKFAVAMEEETSTLLKFDVLK</sequence>
<dbReference type="InterPro" id="IPR043519">
    <property type="entry name" value="NT_sf"/>
</dbReference>
<evidence type="ECO:0000259" key="1">
    <source>
        <dbReference type="Pfam" id="PF18765"/>
    </source>
</evidence>
<dbReference type="Gene3D" id="3.30.460.10">
    <property type="entry name" value="Beta Polymerase, domain 2"/>
    <property type="match status" value="1"/>
</dbReference>
<comment type="caution">
    <text evidence="2">The sequence shown here is derived from an EMBL/GenBank/DDBJ whole genome shotgun (WGS) entry which is preliminary data.</text>
</comment>
<dbReference type="EMBL" id="DVHN01000140">
    <property type="protein sequence ID" value="HIR89419.1"/>
    <property type="molecule type" value="Genomic_DNA"/>
</dbReference>
<dbReference type="CDD" id="cd05403">
    <property type="entry name" value="NT_KNTase_like"/>
    <property type="match status" value="1"/>
</dbReference>
<dbReference type="SUPFAM" id="SSF81301">
    <property type="entry name" value="Nucleotidyltransferase"/>
    <property type="match status" value="1"/>
</dbReference>
<gene>
    <name evidence="2" type="ORF">IAC96_10745</name>
</gene>
<proteinExistence type="predicted"/>
<accession>A0A9D1EFN7</accession>
<reference evidence="2" key="1">
    <citation type="submission" date="2020-10" db="EMBL/GenBank/DDBJ databases">
        <authorList>
            <person name="Gilroy R."/>
        </authorList>
    </citation>
    <scope>NUCLEOTIDE SEQUENCE</scope>
    <source>
        <strain evidence="2">ChiW13-3771</strain>
    </source>
</reference>
<dbReference type="Pfam" id="PF18765">
    <property type="entry name" value="Polbeta"/>
    <property type="match status" value="1"/>
</dbReference>
<reference evidence="2" key="2">
    <citation type="journal article" date="2021" name="PeerJ">
        <title>Extensive microbial diversity within the chicken gut microbiome revealed by metagenomics and culture.</title>
        <authorList>
            <person name="Gilroy R."/>
            <person name="Ravi A."/>
            <person name="Getino M."/>
            <person name="Pursley I."/>
            <person name="Horton D.L."/>
            <person name="Alikhan N.F."/>
            <person name="Baker D."/>
            <person name="Gharbi K."/>
            <person name="Hall N."/>
            <person name="Watson M."/>
            <person name="Adriaenssens E.M."/>
            <person name="Foster-Nyarko E."/>
            <person name="Jarju S."/>
            <person name="Secka A."/>
            <person name="Antonio M."/>
            <person name="Oren A."/>
            <person name="Chaudhuri R.R."/>
            <person name="La Ragione R."/>
            <person name="Hildebrand F."/>
            <person name="Pallen M.J."/>
        </authorList>
    </citation>
    <scope>NUCLEOTIDE SEQUENCE</scope>
    <source>
        <strain evidence="2">ChiW13-3771</strain>
    </source>
</reference>